<dbReference type="Proteomes" id="UP000320095">
    <property type="component" value="Unassembled WGS sequence"/>
</dbReference>
<dbReference type="Pfam" id="PF10783">
    <property type="entry name" value="DUF2599"/>
    <property type="match status" value="1"/>
</dbReference>
<comment type="caution">
    <text evidence="1">The sequence shown here is derived from an EMBL/GenBank/DDBJ whole genome shotgun (WGS) entry which is preliminary data.</text>
</comment>
<accession>A0A502E419</accession>
<gene>
    <name evidence="1" type="ORF">EAH80_23880</name>
</gene>
<proteinExistence type="predicted"/>
<evidence type="ECO:0000313" key="2">
    <source>
        <dbReference type="Proteomes" id="UP000320095"/>
    </source>
</evidence>
<reference evidence="1 2" key="1">
    <citation type="journal article" date="2019" name="Environ. Microbiol.">
        <title>Species interactions and distinct microbial communities in high Arctic permafrost affected cryosols are associated with the CH4 and CO2 gas fluxes.</title>
        <authorList>
            <person name="Altshuler I."/>
            <person name="Hamel J."/>
            <person name="Turney S."/>
            <person name="Magnuson E."/>
            <person name="Levesque R."/>
            <person name="Greer C."/>
            <person name="Whyte L.G."/>
        </authorList>
    </citation>
    <scope>NUCLEOTIDE SEQUENCE [LARGE SCALE GENOMIC DNA]</scope>
    <source>
        <strain evidence="1 2">S5.20</strain>
    </source>
</reference>
<organism evidence="1 2">
    <name type="scientific">Mycolicibacterium hodleri</name>
    <dbReference type="NCBI Taxonomy" id="49897"/>
    <lineage>
        <taxon>Bacteria</taxon>
        <taxon>Bacillati</taxon>
        <taxon>Actinomycetota</taxon>
        <taxon>Actinomycetes</taxon>
        <taxon>Mycobacteriales</taxon>
        <taxon>Mycobacteriaceae</taxon>
        <taxon>Mycolicibacterium</taxon>
    </lineage>
</organism>
<dbReference type="InterPro" id="IPR019719">
    <property type="entry name" value="DUF2599"/>
</dbReference>
<name>A0A502E419_9MYCO</name>
<keyword evidence="2" id="KW-1185">Reference proteome</keyword>
<dbReference type="RefSeq" id="WP_140696606.1">
    <property type="nucleotide sequence ID" value="NZ_RCZG01000012.1"/>
</dbReference>
<dbReference type="AlphaFoldDB" id="A0A502E419"/>
<sequence>MPGRPATFLASMFVVAGALTSVGLVPITAATAGAEPIASPPFVDHAQWSHWGDLSSLRVYPTPSGRVAARELNNAVQGDEAWTEVLALSPDADLPGMREQFMCHWSFAEIVEPGKTSWNLEPWRPVVDDETMVDARCNPGGTEEPF</sequence>
<evidence type="ECO:0000313" key="1">
    <source>
        <dbReference type="EMBL" id="TPG31522.1"/>
    </source>
</evidence>
<protein>
    <submittedName>
        <fullName evidence="1">DUF2599 domain-containing protein</fullName>
    </submittedName>
</protein>
<dbReference type="EMBL" id="RCZG01000012">
    <property type="protein sequence ID" value="TPG31522.1"/>
    <property type="molecule type" value="Genomic_DNA"/>
</dbReference>